<dbReference type="EMBL" id="JANLCM010000002">
    <property type="protein sequence ID" value="MCS5719458.1"/>
    <property type="molecule type" value="Genomic_DNA"/>
</dbReference>
<protein>
    <submittedName>
        <fullName evidence="6">Allophanate hydrolase subunit 1</fullName>
    </submittedName>
</protein>
<organism evidence="6 7">
    <name type="scientific">Herbiconiux aconitum</name>
    <dbReference type="NCBI Taxonomy" id="2970913"/>
    <lineage>
        <taxon>Bacteria</taxon>
        <taxon>Bacillati</taxon>
        <taxon>Actinomycetota</taxon>
        <taxon>Actinomycetes</taxon>
        <taxon>Micrococcales</taxon>
        <taxon>Microbacteriaceae</taxon>
        <taxon>Herbiconiux</taxon>
    </lineage>
</organism>
<accession>A0ABT2GTB5</accession>
<dbReference type="InterPro" id="IPR003833">
    <property type="entry name" value="CT_C_D"/>
</dbReference>
<dbReference type="Gene3D" id="3.30.1360.40">
    <property type="match status" value="1"/>
</dbReference>
<evidence type="ECO:0000313" key="7">
    <source>
        <dbReference type="Proteomes" id="UP001165584"/>
    </source>
</evidence>
<reference evidence="6" key="1">
    <citation type="submission" date="2022-08" db="EMBL/GenBank/DDBJ databases">
        <authorList>
            <person name="Deng Y."/>
            <person name="Han X.-F."/>
            <person name="Zhang Y.-Q."/>
        </authorList>
    </citation>
    <scope>NUCLEOTIDE SEQUENCE</scope>
    <source>
        <strain evidence="6">CPCC 205763</strain>
    </source>
</reference>
<evidence type="ECO:0000256" key="2">
    <source>
        <dbReference type="ARBA" id="ARBA00022801"/>
    </source>
</evidence>
<evidence type="ECO:0000256" key="1">
    <source>
        <dbReference type="ARBA" id="ARBA00022741"/>
    </source>
</evidence>
<feature type="domain" description="Carboxyltransferase" evidence="5">
    <location>
        <begin position="19"/>
        <end position="248"/>
    </location>
</feature>
<evidence type="ECO:0000256" key="4">
    <source>
        <dbReference type="SAM" id="MobiDB-lite"/>
    </source>
</evidence>
<keyword evidence="2 6" id="KW-0378">Hydrolase</keyword>
<evidence type="ECO:0000256" key="3">
    <source>
        <dbReference type="ARBA" id="ARBA00022840"/>
    </source>
</evidence>
<dbReference type="GO" id="GO:0016787">
    <property type="term" value="F:hydrolase activity"/>
    <property type="evidence" value="ECO:0007669"/>
    <property type="project" value="UniProtKB-KW"/>
</dbReference>
<dbReference type="InterPro" id="IPR010016">
    <property type="entry name" value="PxpB"/>
</dbReference>
<keyword evidence="3" id="KW-0067">ATP-binding</keyword>
<dbReference type="SUPFAM" id="SSF160467">
    <property type="entry name" value="PH0987 N-terminal domain-like"/>
    <property type="match status" value="1"/>
</dbReference>
<sequence length="260" mass="26395">MTGRAAPRPADAAAFAAGLRVLPLGSSAVLIEPTDARGVVELYLRLRATTPAGVTDLVPAAVTVLVAFDQGILSRGAVVSWATSTATATAAIGAADDRPAGAGRGADGARGRSDVAGTPTGGIGRDDAGGNAPGAIVELPVRYDGPDLAVVAELSGASVDSVIAAHLDQLWTAAFIGFAPGFAYLAGEDDRLTVPRRNTPRAVVPAGSVALAAGYCGVYPRESPGGWHLIGRTDAVLWDVKRADPALLAPGTRVRFVRER</sequence>
<keyword evidence="7" id="KW-1185">Reference proteome</keyword>
<dbReference type="InterPro" id="IPR029000">
    <property type="entry name" value="Cyclophilin-like_dom_sf"/>
</dbReference>
<dbReference type="PANTHER" id="PTHR34698">
    <property type="entry name" value="5-OXOPROLINASE SUBUNIT B"/>
    <property type="match status" value="1"/>
</dbReference>
<evidence type="ECO:0000259" key="5">
    <source>
        <dbReference type="SMART" id="SM00796"/>
    </source>
</evidence>
<proteinExistence type="predicted"/>
<dbReference type="PANTHER" id="PTHR34698:SF2">
    <property type="entry name" value="5-OXOPROLINASE SUBUNIT B"/>
    <property type="match status" value="1"/>
</dbReference>
<name>A0ABT2GTB5_9MICO</name>
<dbReference type="Gene3D" id="2.40.100.10">
    <property type="entry name" value="Cyclophilin-like"/>
    <property type="match status" value="1"/>
</dbReference>
<dbReference type="Proteomes" id="UP001165584">
    <property type="component" value="Unassembled WGS sequence"/>
</dbReference>
<dbReference type="Pfam" id="PF02682">
    <property type="entry name" value="CT_C_D"/>
    <property type="match status" value="1"/>
</dbReference>
<feature type="region of interest" description="Disordered" evidence="4">
    <location>
        <begin position="97"/>
        <end position="129"/>
    </location>
</feature>
<dbReference type="RefSeq" id="WP_259508948.1">
    <property type="nucleotide sequence ID" value="NZ_JANLCM010000002.1"/>
</dbReference>
<keyword evidence="1" id="KW-0547">Nucleotide-binding</keyword>
<gene>
    <name evidence="6" type="ORF">N1027_15070</name>
</gene>
<dbReference type="SUPFAM" id="SSF50891">
    <property type="entry name" value="Cyclophilin-like"/>
    <property type="match status" value="1"/>
</dbReference>
<dbReference type="SMART" id="SM00796">
    <property type="entry name" value="AHS1"/>
    <property type="match status" value="1"/>
</dbReference>
<comment type="caution">
    <text evidence="6">The sequence shown here is derived from an EMBL/GenBank/DDBJ whole genome shotgun (WGS) entry which is preliminary data.</text>
</comment>
<evidence type="ECO:0000313" key="6">
    <source>
        <dbReference type="EMBL" id="MCS5719458.1"/>
    </source>
</evidence>